<dbReference type="Proteomes" id="UP000177690">
    <property type="component" value="Unassembled WGS sequence"/>
</dbReference>
<sequence>MAHTKSGGSTKLGRDSKSKRLGVKINDQETVKSGEIIIRQRGTHYFPGKNVARGGDDTLYALKAGIVKFSSLRKTRFDGSLRKAKIVNVLTPSTPAMETK</sequence>
<comment type="caution">
    <text evidence="7">The sequence shown here is derived from an EMBL/GenBank/DDBJ whole genome shotgun (WGS) entry which is preliminary data.</text>
</comment>
<evidence type="ECO:0000313" key="7">
    <source>
        <dbReference type="EMBL" id="OGY66663.1"/>
    </source>
</evidence>
<gene>
    <name evidence="7" type="ORF">A3I24_03870</name>
</gene>
<evidence type="ECO:0000256" key="4">
    <source>
        <dbReference type="ARBA" id="ARBA00035175"/>
    </source>
</evidence>
<dbReference type="STRING" id="1798409.A3I24_03870"/>
<dbReference type="GO" id="GO:1990904">
    <property type="term" value="C:ribonucleoprotein complex"/>
    <property type="evidence" value="ECO:0007669"/>
    <property type="project" value="UniProtKB-KW"/>
</dbReference>
<proteinExistence type="inferred from homology"/>
<accession>A0A1G1ZPP6</accession>
<evidence type="ECO:0000256" key="2">
    <source>
        <dbReference type="ARBA" id="ARBA00022980"/>
    </source>
</evidence>
<dbReference type="PANTHER" id="PTHR15893:SF0">
    <property type="entry name" value="LARGE RIBOSOMAL SUBUNIT PROTEIN BL27M"/>
    <property type="match status" value="1"/>
</dbReference>
<protein>
    <recommendedName>
        <fullName evidence="4">Large ribosomal subunit protein bL27</fullName>
    </recommendedName>
    <alternativeName>
        <fullName evidence="5">50S ribosomal protein L27</fullName>
    </alternativeName>
</protein>
<dbReference type="Gene3D" id="2.40.50.100">
    <property type="match status" value="1"/>
</dbReference>
<evidence type="ECO:0000256" key="1">
    <source>
        <dbReference type="ARBA" id="ARBA00010797"/>
    </source>
</evidence>
<evidence type="ECO:0000256" key="5">
    <source>
        <dbReference type="ARBA" id="ARBA00035477"/>
    </source>
</evidence>
<dbReference type="GO" id="GO:0006412">
    <property type="term" value="P:translation"/>
    <property type="evidence" value="ECO:0007669"/>
    <property type="project" value="InterPro"/>
</dbReference>
<evidence type="ECO:0000256" key="3">
    <source>
        <dbReference type="ARBA" id="ARBA00023274"/>
    </source>
</evidence>
<evidence type="ECO:0000313" key="8">
    <source>
        <dbReference type="Proteomes" id="UP000177690"/>
    </source>
</evidence>
<dbReference type="PRINTS" id="PR00063">
    <property type="entry name" value="RIBOSOMALL27"/>
</dbReference>
<evidence type="ECO:0000256" key="6">
    <source>
        <dbReference type="SAM" id="MobiDB-lite"/>
    </source>
</evidence>
<dbReference type="GO" id="GO:0005840">
    <property type="term" value="C:ribosome"/>
    <property type="evidence" value="ECO:0007669"/>
    <property type="project" value="UniProtKB-KW"/>
</dbReference>
<dbReference type="PANTHER" id="PTHR15893">
    <property type="entry name" value="RIBOSOMAL PROTEIN L27"/>
    <property type="match status" value="1"/>
</dbReference>
<dbReference type="NCBIfam" id="TIGR00062">
    <property type="entry name" value="L27"/>
    <property type="match status" value="1"/>
</dbReference>
<feature type="region of interest" description="Disordered" evidence="6">
    <location>
        <begin position="1"/>
        <end position="24"/>
    </location>
</feature>
<name>A0A1G1ZPP6_9BACT</name>
<dbReference type="InterPro" id="IPR001684">
    <property type="entry name" value="Ribosomal_bL27"/>
</dbReference>
<dbReference type="FunFam" id="2.40.50.100:FF:000020">
    <property type="entry name" value="50S ribosomal protein L27"/>
    <property type="match status" value="1"/>
</dbReference>
<keyword evidence="3" id="KW-0687">Ribonucleoprotein</keyword>
<dbReference type="InterPro" id="IPR018261">
    <property type="entry name" value="Ribosomal_bL27_CS"/>
</dbReference>
<dbReference type="PROSITE" id="PS00831">
    <property type="entry name" value="RIBOSOMAL_L27"/>
    <property type="match status" value="1"/>
</dbReference>
<comment type="similarity">
    <text evidence="1">Belongs to the bacterial ribosomal protein bL27 family.</text>
</comment>
<organism evidence="7 8">
    <name type="scientific">Candidatus Harrisonbacteria bacterium RIFCSPLOWO2_02_FULL_41_13b</name>
    <dbReference type="NCBI Taxonomy" id="1798409"/>
    <lineage>
        <taxon>Bacteria</taxon>
        <taxon>Candidatus Harrisoniibacteriota</taxon>
    </lineage>
</organism>
<keyword evidence="2 7" id="KW-0689">Ribosomal protein</keyword>
<dbReference type="AlphaFoldDB" id="A0A1G1ZPP6"/>
<reference evidence="7 8" key="1">
    <citation type="journal article" date="2016" name="Nat. Commun.">
        <title>Thousands of microbial genomes shed light on interconnected biogeochemical processes in an aquifer system.</title>
        <authorList>
            <person name="Anantharaman K."/>
            <person name="Brown C.T."/>
            <person name="Hug L.A."/>
            <person name="Sharon I."/>
            <person name="Castelle C.J."/>
            <person name="Probst A.J."/>
            <person name="Thomas B.C."/>
            <person name="Singh A."/>
            <person name="Wilkins M.J."/>
            <person name="Karaoz U."/>
            <person name="Brodie E.L."/>
            <person name="Williams K.H."/>
            <person name="Hubbard S.S."/>
            <person name="Banfield J.F."/>
        </authorList>
    </citation>
    <scope>NUCLEOTIDE SEQUENCE [LARGE SCALE GENOMIC DNA]</scope>
</reference>
<dbReference type="Pfam" id="PF01016">
    <property type="entry name" value="Ribosomal_L27"/>
    <property type="match status" value="1"/>
</dbReference>
<dbReference type="GO" id="GO:0003735">
    <property type="term" value="F:structural constituent of ribosome"/>
    <property type="evidence" value="ECO:0007669"/>
    <property type="project" value="InterPro"/>
</dbReference>
<dbReference type="EMBL" id="MHJL01000038">
    <property type="protein sequence ID" value="OGY66663.1"/>
    <property type="molecule type" value="Genomic_DNA"/>
</dbReference>
<dbReference type="SUPFAM" id="SSF110324">
    <property type="entry name" value="Ribosomal L27 protein-like"/>
    <property type="match status" value="1"/>
</dbReference>